<dbReference type="Proteomes" id="UP001566132">
    <property type="component" value="Unassembled WGS sequence"/>
</dbReference>
<keyword evidence="2" id="KW-1185">Reference proteome</keyword>
<evidence type="ECO:0000313" key="2">
    <source>
        <dbReference type="Proteomes" id="UP001566132"/>
    </source>
</evidence>
<name>A0ABD1E6V2_HYPHA</name>
<organism evidence="1 2">
    <name type="scientific">Hypothenemus hampei</name>
    <name type="common">Coffee berry borer</name>
    <dbReference type="NCBI Taxonomy" id="57062"/>
    <lineage>
        <taxon>Eukaryota</taxon>
        <taxon>Metazoa</taxon>
        <taxon>Ecdysozoa</taxon>
        <taxon>Arthropoda</taxon>
        <taxon>Hexapoda</taxon>
        <taxon>Insecta</taxon>
        <taxon>Pterygota</taxon>
        <taxon>Neoptera</taxon>
        <taxon>Endopterygota</taxon>
        <taxon>Coleoptera</taxon>
        <taxon>Polyphaga</taxon>
        <taxon>Cucujiformia</taxon>
        <taxon>Curculionidae</taxon>
        <taxon>Scolytinae</taxon>
        <taxon>Hypothenemus</taxon>
    </lineage>
</organism>
<evidence type="ECO:0000313" key="1">
    <source>
        <dbReference type="EMBL" id="KAL1488786.1"/>
    </source>
</evidence>
<dbReference type="AlphaFoldDB" id="A0ABD1E6V2"/>
<reference evidence="1 2" key="1">
    <citation type="submission" date="2024-05" db="EMBL/GenBank/DDBJ databases">
        <title>Genetic variation in Jamaican populations of the coffee berry borer (Hypothenemus hampei).</title>
        <authorList>
            <person name="Errbii M."/>
            <person name="Myrie A."/>
        </authorList>
    </citation>
    <scope>NUCLEOTIDE SEQUENCE [LARGE SCALE GENOMIC DNA]</scope>
    <source>
        <strain evidence="1">JA-Hopewell-2020-01-JO</strain>
        <tissue evidence="1">Whole body</tissue>
    </source>
</reference>
<protein>
    <submittedName>
        <fullName evidence="1">Uncharacterized protein</fullName>
    </submittedName>
</protein>
<comment type="caution">
    <text evidence="1">The sequence shown here is derived from an EMBL/GenBank/DDBJ whole genome shotgun (WGS) entry which is preliminary data.</text>
</comment>
<accession>A0ABD1E6V2</accession>
<dbReference type="EMBL" id="JBDJPC010000013">
    <property type="protein sequence ID" value="KAL1488786.1"/>
    <property type="molecule type" value="Genomic_DNA"/>
</dbReference>
<sequence>MFIENCECVTVILTLCRLEGEKKLRRDSLPTLYLPHFGKRSTETISLYTLWKSRNTQQEITQSDIHMQEPISLPDPLDIASNVGKPSGSGDTISTFLPVATAGKKRYKYLFKITANLPFHKIYTIKCAVRIVL</sequence>
<gene>
    <name evidence="1" type="ORF">ABEB36_014584</name>
</gene>
<proteinExistence type="predicted"/>